<protein>
    <submittedName>
        <fullName evidence="2">Uncharacterized protein</fullName>
    </submittedName>
</protein>
<evidence type="ECO:0000313" key="3">
    <source>
        <dbReference type="Proteomes" id="UP001251528"/>
    </source>
</evidence>
<accession>A0AAJ0CB57</accession>
<dbReference type="EMBL" id="JASWJB010000536">
    <property type="protein sequence ID" value="KAK2589868.1"/>
    <property type="molecule type" value="Genomic_DNA"/>
</dbReference>
<comment type="caution">
    <text evidence="2">The sequence shown here is derived from an EMBL/GenBank/DDBJ whole genome shotgun (WGS) entry which is preliminary data.</text>
</comment>
<sequence>MQTLDANAARGPIKLAHDEPNTMALVRSGDAIAYADKKADTDRWQRGKQARGCGRGSSRSRGRSIVPSSERGNYDVMLSHAAPSINVRISLVSSETSWSYMLLNEHRFCSGPLDGESSDPGDRIRFGAVESDMEYRDAEGGAQGCRIKGWNDRVVRFDYVNEGKWC</sequence>
<keyword evidence="3" id="KW-1185">Reference proteome</keyword>
<proteinExistence type="predicted"/>
<feature type="region of interest" description="Disordered" evidence="1">
    <location>
        <begin position="43"/>
        <end position="69"/>
    </location>
</feature>
<gene>
    <name evidence="2" type="ORF">QQS21_012451</name>
</gene>
<dbReference type="Proteomes" id="UP001251528">
    <property type="component" value="Unassembled WGS sequence"/>
</dbReference>
<organism evidence="2 3">
    <name type="scientific">Conoideocrella luteorostrata</name>
    <dbReference type="NCBI Taxonomy" id="1105319"/>
    <lineage>
        <taxon>Eukaryota</taxon>
        <taxon>Fungi</taxon>
        <taxon>Dikarya</taxon>
        <taxon>Ascomycota</taxon>
        <taxon>Pezizomycotina</taxon>
        <taxon>Sordariomycetes</taxon>
        <taxon>Hypocreomycetidae</taxon>
        <taxon>Hypocreales</taxon>
        <taxon>Clavicipitaceae</taxon>
        <taxon>Conoideocrella</taxon>
    </lineage>
</organism>
<evidence type="ECO:0000256" key="1">
    <source>
        <dbReference type="SAM" id="MobiDB-lite"/>
    </source>
</evidence>
<evidence type="ECO:0000313" key="2">
    <source>
        <dbReference type="EMBL" id="KAK2589868.1"/>
    </source>
</evidence>
<name>A0AAJ0CB57_9HYPO</name>
<reference evidence="2" key="1">
    <citation type="submission" date="2023-06" db="EMBL/GenBank/DDBJ databases">
        <title>Conoideocrella luteorostrata (Hypocreales: Clavicipitaceae), a potential biocontrol fungus for elongate hemlock scale in United States Christmas tree production areas.</title>
        <authorList>
            <person name="Barrett H."/>
            <person name="Lovett B."/>
            <person name="Macias A.M."/>
            <person name="Stajich J.E."/>
            <person name="Kasson M.T."/>
        </authorList>
    </citation>
    <scope>NUCLEOTIDE SEQUENCE</scope>
    <source>
        <strain evidence="2">ARSEF 14590</strain>
    </source>
</reference>
<dbReference type="AlphaFoldDB" id="A0AAJ0CB57"/>